<protein>
    <submittedName>
        <fullName evidence="1">Uncharacterized protein</fullName>
    </submittedName>
</protein>
<accession>A0A4U5LUA4</accession>
<comment type="caution">
    <text evidence="1">The sequence shown here is derived from an EMBL/GenBank/DDBJ whole genome shotgun (WGS) entry which is preliminary data.</text>
</comment>
<dbReference type="AlphaFoldDB" id="A0A4U5LUA4"/>
<reference evidence="1 2" key="1">
    <citation type="journal article" date="2015" name="Genome Biol.">
        <title>Comparative genomics of Steinernema reveals deeply conserved gene regulatory networks.</title>
        <authorList>
            <person name="Dillman A.R."/>
            <person name="Macchietto M."/>
            <person name="Porter C.F."/>
            <person name="Rogers A."/>
            <person name="Williams B."/>
            <person name="Antoshechkin I."/>
            <person name="Lee M.M."/>
            <person name="Goodwin Z."/>
            <person name="Lu X."/>
            <person name="Lewis E.E."/>
            <person name="Goodrich-Blair H."/>
            <person name="Stock S.P."/>
            <person name="Adams B.J."/>
            <person name="Sternberg P.W."/>
            <person name="Mortazavi A."/>
        </authorList>
    </citation>
    <scope>NUCLEOTIDE SEQUENCE [LARGE SCALE GENOMIC DNA]</scope>
    <source>
        <strain evidence="1 2">ALL</strain>
    </source>
</reference>
<dbReference type="EMBL" id="AZBU02000012">
    <property type="protein sequence ID" value="TKR59681.1"/>
    <property type="molecule type" value="Genomic_DNA"/>
</dbReference>
<evidence type="ECO:0000313" key="1">
    <source>
        <dbReference type="EMBL" id="TKR59681.1"/>
    </source>
</evidence>
<gene>
    <name evidence="1" type="ORF">L596_029319</name>
</gene>
<proteinExistence type="predicted"/>
<reference evidence="1 2" key="2">
    <citation type="journal article" date="2019" name="G3 (Bethesda)">
        <title>Hybrid Assembly of the Genome of the Entomopathogenic Nematode Steinernema carpocapsae Identifies the X-Chromosome.</title>
        <authorList>
            <person name="Serra L."/>
            <person name="Macchietto M."/>
            <person name="Macias-Munoz A."/>
            <person name="McGill C.J."/>
            <person name="Rodriguez I.M."/>
            <person name="Rodriguez B."/>
            <person name="Murad R."/>
            <person name="Mortazavi A."/>
        </authorList>
    </citation>
    <scope>NUCLEOTIDE SEQUENCE [LARGE SCALE GENOMIC DNA]</scope>
    <source>
        <strain evidence="1 2">ALL</strain>
    </source>
</reference>
<name>A0A4U5LUA4_STECR</name>
<organism evidence="1 2">
    <name type="scientific">Steinernema carpocapsae</name>
    <name type="common">Entomopathogenic nematode</name>
    <dbReference type="NCBI Taxonomy" id="34508"/>
    <lineage>
        <taxon>Eukaryota</taxon>
        <taxon>Metazoa</taxon>
        <taxon>Ecdysozoa</taxon>
        <taxon>Nematoda</taxon>
        <taxon>Chromadorea</taxon>
        <taxon>Rhabditida</taxon>
        <taxon>Tylenchina</taxon>
        <taxon>Panagrolaimomorpha</taxon>
        <taxon>Strongyloidoidea</taxon>
        <taxon>Steinernematidae</taxon>
        <taxon>Steinernema</taxon>
    </lineage>
</organism>
<sequence>MVAYKIIVSLELMDCPFLLQSFTSFTSKTFSNERPQYCACISAHGGPLFELSAFCCMCRIVTLLIQPSKKTYRSAHVRKKLAKWNKSWNLDAVMRMLQIVFCLIVPRVNLLKSKVQTHREGE</sequence>
<dbReference type="Proteomes" id="UP000298663">
    <property type="component" value="Unassembled WGS sequence"/>
</dbReference>
<evidence type="ECO:0000313" key="2">
    <source>
        <dbReference type="Proteomes" id="UP000298663"/>
    </source>
</evidence>
<keyword evidence="2" id="KW-1185">Reference proteome</keyword>